<dbReference type="Proteomes" id="UP001195483">
    <property type="component" value="Unassembled WGS sequence"/>
</dbReference>
<sequence length="153" mass="17433">MEEELVNMMDSILNLRRDLNKERTERKQNTEVLNRRISQCTCEIKCISQLHNLSGNVTVGFDFPECVDQKKVKSLESGLAEEKALRLMNEEKFKFLEKELGTLRNLVESSLIKQIAGNSKQSIQSFCVNIVLNMSRTKVTFIASNADGDFGQN</sequence>
<comment type="caution">
    <text evidence="1">The sequence shown here is derived from an EMBL/GenBank/DDBJ whole genome shotgun (WGS) entry which is preliminary data.</text>
</comment>
<name>A0AAE0T035_9BIVA</name>
<dbReference type="EMBL" id="JAEAOA010001246">
    <property type="protein sequence ID" value="KAK3600805.1"/>
    <property type="molecule type" value="Genomic_DNA"/>
</dbReference>
<keyword evidence="2" id="KW-1185">Reference proteome</keyword>
<accession>A0AAE0T035</accession>
<proteinExistence type="predicted"/>
<reference evidence="1" key="2">
    <citation type="journal article" date="2021" name="Genome Biol. Evol.">
        <title>Developing a high-quality reference genome for a parasitic bivalve with doubly uniparental inheritance (Bivalvia: Unionida).</title>
        <authorList>
            <person name="Smith C.H."/>
        </authorList>
    </citation>
    <scope>NUCLEOTIDE SEQUENCE</scope>
    <source>
        <strain evidence="1">CHS0354</strain>
        <tissue evidence="1">Mantle</tissue>
    </source>
</reference>
<evidence type="ECO:0000313" key="2">
    <source>
        <dbReference type="Proteomes" id="UP001195483"/>
    </source>
</evidence>
<evidence type="ECO:0000313" key="1">
    <source>
        <dbReference type="EMBL" id="KAK3600805.1"/>
    </source>
</evidence>
<organism evidence="1 2">
    <name type="scientific">Potamilus streckersoni</name>
    <dbReference type="NCBI Taxonomy" id="2493646"/>
    <lineage>
        <taxon>Eukaryota</taxon>
        <taxon>Metazoa</taxon>
        <taxon>Spiralia</taxon>
        <taxon>Lophotrochozoa</taxon>
        <taxon>Mollusca</taxon>
        <taxon>Bivalvia</taxon>
        <taxon>Autobranchia</taxon>
        <taxon>Heteroconchia</taxon>
        <taxon>Palaeoheterodonta</taxon>
        <taxon>Unionida</taxon>
        <taxon>Unionoidea</taxon>
        <taxon>Unionidae</taxon>
        <taxon>Ambleminae</taxon>
        <taxon>Lampsilini</taxon>
        <taxon>Potamilus</taxon>
    </lineage>
</organism>
<reference evidence="1" key="1">
    <citation type="journal article" date="2021" name="Genome Biol. Evol.">
        <title>A High-Quality Reference Genome for a Parasitic Bivalve with Doubly Uniparental Inheritance (Bivalvia: Unionida).</title>
        <authorList>
            <person name="Smith C.H."/>
        </authorList>
    </citation>
    <scope>NUCLEOTIDE SEQUENCE</scope>
    <source>
        <strain evidence="1">CHS0354</strain>
    </source>
</reference>
<gene>
    <name evidence="1" type="ORF">CHS0354_020482</name>
</gene>
<reference evidence="1" key="3">
    <citation type="submission" date="2023-05" db="EMBL/GenBank/DDBJ databases">
        <authorList>
            <person name="Smith C.H."/>
        </authorList>
    </citation>
    <scope>NUCLEOTIDE SEQUENCE</scope>
    <source>
        <strain evidence="1">CHS0354</strain>
        <tissue evidence="1">Mantle</tissue>
    </source>
</reference>
<dbReference type="AlphaFoldDB" id="A0AAE0T035"/>
<protein>
    <submittedName>
        <fullName evidence="1">Uncharacterized protein</fullName>
    </submittedName>
</protein>